<dbReference type="EMBL" id="JABEQD010000004">
    <property type="protein sequence ID" value="MBB2168290.1"/>
    <property type="molecule type" value="Genomic_DNA"/>
</dbReference>
<accession>A0A7W4ISK0</accession>
<reference evidence="2 3" key="1">
    <citation type="submission" date="2020-04" db="EMBL/GenBank/DDBJ databases">
        <title>Description of novel Gluconacetobacter.</title>
        <authorList>
            <person name="Sombolestani A."/>
        </authorList>
    </citation>
    <scope>NUCLEOTIDE SEQUENCE [LARGE SCALE GENOMIC DNA]</scope>
    <source>
        <strain evidence="2 3">LMG 27801</strain>
    </source>
</reference>
<evidence type="ECO:0000313" key="3">
    <source>
        <dbReference type="Proteomes" id="UP000559860"/>
    </source>
</evidence>
<sequence length="71" mass="7820">MSSRDKPTSGPGKQAYEARRAAKAGVSLDNWLARKEDARKAASTPAAQPNPVLAQARSVWRRLIERAHRPL</sequence>
<evidence type="ECO:0000256" key="1">
    <source>
        <dbReference type="SAM" id="MobiDB-lite"/>
    </source>
</evidence>
<evidence type="ECO:0000313" key="2">
    <source>
        <dbReference type="EMBL" id="MBB2168290.1"/>
    </source>
</evidence>
<dbReference type="RefSeq" id="WP_182985868.1">
    <property type="nucleotide sequence ID" value="NZ_JABEQD010000004.1"/>
</dbReference>
<feature type="region of interest" description="Disordered" evidence="1">
    <location>
        <begin position="1"/>
        <end position="29"/>
    </location>
</feature>
<dbReference type="AlphaFoldDB" id="A0A7W4ISK0"/>
<proteinExistence type="predicted"/>
<name>A0A7W4ISK0_9PROT</name>
<protein>
    <submittedName>
        <fullName evidence="2">Uncharacterized protein</fullName>
    </submittedName>
</protein>
<comment type="caution">
    <text evidence="2">The sequence shown here is derived from an EMBL/GenBank/DDBJ whole genome shotgun (WGS) entry which is preliminary data.</text>
</comment>
<gene>
    <name evidence="2" type="ORF">HLH36_07980</name>
</gene>
<organism evidence="2 3">
    <name type="scientific">Gluconacetobacter aggeris</name>
    <dbReference type="NCBI Taxonomy" id="1286186"/>
    <lineage>
        <taxon>Bacteria</taxon>
        <taxon>Pseudomonadati</taxon>
        <taxon>Pseudomonadota</taxon>
        <taxon>Alphaproteobacteria</taxon>
        <taxon>Acetobacterales</taxon>
        <taxon>Acetobacteraceae</taxon>
        <taxon>Gluconacetobacter</taxon>
    </lineage>
</organism>
<keyword evidence="3" id="KW-1185">Reference proteome</keyword>
<dbReference type="Proteomes" id="UP000559860">
    <property type="component" value="Unassembled WGS sequence"/>
</dbReference>